<comment type="caution">
    <text evidence="1">The sequence shown here is derived from an EMBL/GenBank/DDBJ whole genome shotgun (WGS) entry which is preliminary data.</text>
</comment>
<dbReference type="PROSITE" id="PS51257">
    <property type="entry name" value="PROKAR_LIPOPROTEIN"/>
    <property type="match status" value="1"/>
</dbReference>
<gene>
    <name evidence="1" type="ORF">LOC68_03025</name>
</gene>
<organism evidence="1 2">
    <name type="scientific">Blastopirellula sediminis</name>
    <dbReference type="NCBI Taxonomy" id="2894196"/>
    <lineage>
        <taxon>Bacteria</taxon>
        <taxon>Pseudomonadati</taxon>
        <taxon>Planctomycetota</taxon>
        <taxon>Planctomycetia</taxon>
        <taxon>Pirellulales</taxon>
        <taxon>Pirellulaceae</taxon>
        <taxon>Blastopirellula</taxon>
    </lineage>
</organism>
<accession>A0A9X1SF17</accession>
<dbReference type="EMBL" id="JAJKFT010000002">
    <property type="protein sequence ID" value="MCC9627357.1"/>
    <property type="molecule type" value="Genomic_DNA"/>
</dbReference>
<name>A0A9X1SF17_9BACT</name>
<dbReference type="RefSeq" id="WP_230215639.1">
    <property type="nucleotide sequence ID" value="NZ_JAJKFT010000002.1"/>
</dbReference>
<evidence type="ECO:0000313" key="1">
    <source>
        <dbReference type="EMBL" id="MCC9627357.1"/>
    </source>
</evidence>
<protein>
    <recommendedName>
        <fullName evidence="3">Carboxypeptidase regulatory-like domain-containing protein</fullName>
    </recommendedName>
</protein>
<keyword evidence="2" id="KW-1185">Reference proteome</keyword>
<evidence type="ECO:0008006" key="3">
    <source>
        <dbReference type="Google" id="ProtNLM"/>
    </source>
</evidence>
<reference evidence="1" key="1">
    <citation type="submission" date="2021-11" db="EMBL/GenBank/DDBJ databases">
        <title>Genome sequence.</title>
        <authorList>
            <person name="Sun Q."/>
        </authorList>
    </citation>
    <scope>NUCLEOTIDE SEQUENCE</scope>
    <source>
        <strain evidence="1">JC732</strain>
    </source>
</reference>
<sequence>MRMDRNIHLSTGAAAIGLVLLSAIGCGRSDWKSRTYPTSGSVTINGAPPKDAVVKLIKLGEPIDTRQSDCWGIVQEDGTYVLTTYEPGDGAPAGEYAWIIRWPVHLTAFTTDQLGEQFWNPESPHMTVTIKSGRNEISPVELTNIELKQSNAKPASLVMPK</sequence>
<dbReference type="AlphaFoldDB" id="A0A9X1SF17"/>
<proteinExistence type="predicted"/>
<dbReference type="Proteomes" id="UP001139103">
    <property type="component" value="Unassembled WGS sequence"/>
</dbReference>
<evidence type="ECO:0000313" key="2">
    <source>
        <dbReference type="Proteomes" id="UP001139103"/>
    </source>
</evidence>